<dbReference type="EMBL" id="SKFH01000026">
    <property type="protein sequence ID" value="TCZ68579.1"/>
    <property type="molecule type" value="Genomic_DNA"/>
</dbReference>
<dbReference type="OrthoDB" id="129627at2"/>
<name>A0A4R4DWF3_9BACT</name>
<reference evidence="3 4" key="1">
    <citation type="submission" date="2019-03" db="EMBL/GenBank/DDBJ databases">
        <authorList>
            <person name="Kim M.K.M."/>
        </authorList>
    </citation>
    <scope>NUCLEOTIDE SEQUENCE [LARGE SCALE GENOMIC DNA]</scope>
    <source>
        <strain evidence="3 4">17J68-15</strain>
    </source>
</reference>
<evidence type="ECO:0000313" key="3">
    <source>
        <dbReference type="EMBL" id="TCZ68579.1"/>
    </source>
</evidence>
<dbReference type="PANTHER" id="PTHR40763:SF5">
    <property type="entry name" value="MEMBRANE PROTEIN"/>
    <property type="match status" value="1"/>
</dbReference>
<evidence type="ECO:0000256" key="1">
    <source>
        <dbReference type="SAM" id="Phobius"/>
    </source>
</evidence>
<organism evidence="3 4">
    <name type="scientific">Flaviaesturariibacter aridisoli</name>
    <dbReference type="NCBI Taxonomy" id="2545761"/>
    <lineage>
        <taxon>Bacteria</taxon>
        <taxon>Pseudomonadati</taxon>
        <taxon>Bacteroidota</taxon>
        <taxon>Chitinophagia</taxon>
        <taxon>Chitinophagales</taxon>
        <taxon>Chitinophagaceae</taxon>
        <taxon>Flaviaestuariibacter</taxon>
    </lineage>
</organism>
<feature type="transmembrane region" description="Helical" evidence="1">
    <location>
        <begin position="54"/>
        <end position="75"/>
    </location>
</feature>
<feature type="domain" description="LiaF transmembrane" evidence="2">
    <location>
        <begin position="34"/>
        <end position="128"/>
    </location>
</feature>
<feature type="transmembrane region" description="Helical" evidence="1">
    <location>
        <begin position="30"/>
        <end position="48"/>
    </location>
</feature>
<dbReference type="AlphaFoldDB" id="A0A4R4DWF3"/>
<sequence>MDQHEFQKEVRSRSEAWKSRWEQGSARRRAGRVWTGLFLLAIGGLLFARQAGVLFPQWLFTWPVLLIAIGLWIGVRHRFRGFGWLIPIAIGGLNLMGTFEDLRWVRPYVGPAILVLLGLLFIFKPRRRRFWEEGDAPFVPGGPAEAPAVTDDITGTADRSDRIDITAVFGGVKKNVLSKTFRGGDIVTFMGGAEINLSQADFEQRITIDCTNVFGGTKLIIPPDWEVQSDIAAVFGGVDDKRPPSPNPTPGKVIFLDGTCLFGGVEIRSYY</sequence>
<comment type="caution">
    <text evidence="3">The sequence shown here is derived from an EMBL/GenBank/DDBJ whole genome shotgun (WGS) entry which is preliminary data.</text>
</comment>
<keyword evidence="1" id="KW-0812">Transmembrane</keyword>
<dbReference type="InterPro" id="IPR054331">
    <property type="entry name" value="LiaF_TM"/>
</dbReference>
<dbReference type="RefSeq" id="WP_131852752.1">
    <property type="nucleotide sequence ID" value="NZ_SKFH01000026.1"/>
</dbReference>
<keyword evidence="1" id="KW-0472">Membrane</keyword>
<dbReference type="PANTHER" id="PTHR40763">
    <property type="entry name" value="MEMBRANE PROTEIN-RELATED"/>
    <property type="match status" value="1"/>
</dbReference>
<protein>
    <recommendedName>
        <fullName evidence="2">LiaF transmembrane domain-containing protein</fullName>
    </recommendedName>
</protein>
<evidence type="ECO:0000313" key="4">
    <source>
        <dbReference type="Proteomes" id="UP000295164"/>
    </source>
</evidence>
<accession>A0A4R4DWF3</accession>
<gene>
    <name evidence="3" type="ORF">E0486_13735</name>
</gene>
<keyword evidence="1" id="KW-1133">Transmembrane helix</keyword>
<feature type="transmembrane region" description="Helical" evidence="1">
    <location>
        <begin position="82"/>
        <end position="99"/>
    </location>
</feature>
<feature type="transmembrane region" description="Helical" evidence="1">
    <location>
        <begin position="105"/>
        <end position="123"/>
    </location>
</feature>
<evidence type="ECO:0000259" key="2">
    <source>
        <dbReference type="Pfam" id="PF22570"/>
    </source>
</evidence>
<dbReference type="Proteomes" id="UP000295164">
    <property type="component" value="Unassembled WGS sequence"/>
</dbReference>
<proteinExistence type="predicted"/>
<keyword evidence="4" id="KW-1185">Reference proteome</keyword>
<dbReference type="Pfam" id="PF22570">
    <property type="entry name" value="LiaF-TM"/>
    <property type="match status" value="1"/>
</dbReference>